<evidence type="ECO:0000256" key="5">
    <source>
        <dbReference type="ARBA" id="ARBA00022705"/>
    </source>
</evidence>
<dbReference type="InterPro" id="IPR010372">
    <property type="entry name" value="DNA_pol3_delta_N"/>
</dbReference>
<keyword evidence="4" id="KW-0548">Nucleotidyltransferase</keyword>
<evidence type="ECO:0000313" key="12">
    <source>
        <dbReference type="Proteomes" id="UP000197215"/>
    </source>
</evidence>
<evidence type="ECO:0000313" key="11">
    <source>
        <dbReference type="EMBL" id="SNC62353.1"/>
    </source>
</evidence>
<evidence type="ECO:0000256" key="6">
    <source>
        <dbReference type="ARBA" id="ARBA00022932"/>
    </source>
</evidence>
<keyword evidence="5" id="KW-0235">DNA replication</keyword>
<comment type="catalytic activity">
    <reaction evidence="8">
        <text>DNA(n) + a 2'-deoxyribonucleoside 5'-triphosphate = DNA(n+1) + diphosphate</text>
        <dbReference type="Rhea" id="RHEA:22508"/>
        <dbReference type="Rhea" id="RHEA-COMP:17339"/>
        <dbReference type="Rhea" id="RHEA-COMP:17340"/>
        <dbReference type="ChEBI" id="CHEBI:33019"/>
        <dbReference type="ChEBI" id="CHEBI:61560"/>
        <dbReference type="ChEBI" id="CHEBI:173112"/>
        <dbReference type="EC" id="2.7.7.7"/>
    </reaction>
</comment>
<accession>A0A212T8H1</accession>
<dbReference type="SUPFAM" id="SSF48019">
    <property type="entry name" value="post-AAA+ oligomerization domain-like"/>
    <property type="match status" value="1"/>
</dbReference>
<dbReference type="Proteomes" id="UP000197215">
    <property type="component" value="Unassembled WGS sequence"/>
</dbReference>
<dbReference type="GO" id="GO:0003677">
    <property type="term" value="F:DNA binding"/>
    <property type="evidence" value="ECO:0007669"/>
    <property type="project" value="InterPro"/>
</dbReference>
<evidence type="ECO:0000259" key="9">
    <source>
        <dbReference type="Pfam" id="PF06144"/>
    </source>
</evidence>
<evidence type="ECO:0000256" key="8">
    <source>
        <dbReference type="ARBA" id="ARBA00049244"/>
    </source>
</evidence>
<dbReference type="GO" id="GO:0006261">
    <property type="term" value="P:DNA-templated DNA replication"/>
    <property type="evidence" value="ECO:0007669"/>
    <property type="project" value="TreeGrafter"/>
</dbReference>
<evidence type="ECO:0000256" key="4">
    <source>
        <dbReference type="ARBA" id="ARBA00022695"/>
    </source>
</evidence>
<reference evidence="11 12" key="1">
    <citation type="submission" date="2017-06" db="EMBL/GenBank/DDBJ databases">
        <authorList>
            <person name="Kim H.J."/>
            <person name="Triplett B.A."/>
        </authorList>
    </citation>
    <scope>NUCLEOTIDE SEQUENCE [LARGE SCALE GENOMIC DNA]</scope>
    <source>
        <strain evidence="11 12">MWH-VicM1</strain>
    </source>
</reference>
<dbReference type="AlphaFoldDB" id="A0A212T8H1"/>
<dbReference type="NCBIfam" id="TIGR01128">
    <property type="entry name" value="holA"/>
    <property type="match status" value="1"/>
</dbReference>
<dbReference type="EC" id="2.7.7.7" evidence="1"/>
<dbReference type="InterPro" id="IPR008921">
    <property type="entry name" value="DNA_pol3_clamp-load_cplx_C"/>
</dbReference>
<dbReference type="InterPro" id="IPR005790">
    <property type="entry name" value="DNA_polIII_delta"/>
</dbReference>
<dbReference type="OrthoDB" id="9770982at2"/>
<feature type="domain" description="DNA polymerase III subunit delta C-terminal" evidence="10">
    <location>
        <begin position="230"/>
        <end position="325"/>
    </location>
</feature>
<evidence type="ECO:0000256" key="2">
    <source>
        <dbReference type="ARBA" id="ARBA00017703"/>
    </source>
</evidence>
<evidence type="ECO:0000256" key="3">
    <source>
        <dbReference type="ARBA" id="ARBA00022679"/>
    </source>
</evidence>
<gene>
    <name evidence="11" type="ORF">SAMN06295916_0660</name>
</gene>
<evidence type="ECO:0000256" key="7">
    <source>
        <dbReference type="ARBA" id="ARBA00034754"/>
    </source>
</evidence>
<dbReference type="Gene3D" id="3.40.50.300">
    <property type="entry name" value="P-loop containing nucleotide triphosphate hydrolases"/>
    <property type="match status" value="1"/>
</dbReference>
<dbReference type="PANTHER" id="PTHR34388">
    <property type="entry name" value="DNA POLYMERASE III SUBUNIT DELTA"/>
    <property type="match status" value="1"/>
</dbReference>
<dbReference type="GO" id="GO:0009360">
    <property type="term" value="C:DNA polymerase III complex"/>
    <property type="evidence" value="ECO:0007669"/>
    <property type="project" value="InterPro"/>
</dbReference>
<dbReference type="CDD" id="cd18138">
    <property type="entry name" value="HLD_clamp_pol_III_delta"/>
    <property type="match status" value="1"/>
</dbReference>
<sequence>MLKADAFEAHLAQAKKNGPHPLYVLTGDEPLLVMELQDQLRAMVIAHGHTEREVMVQEKGFDWSSLMNAGQTMSLFGDKRYVELRMPTGKPGRDGADAIKQFCAQIQAQVTAKDPVDTVTCIFLPRVDFQTQKSAWFTALDEAGVAVRIDPIDRTHLPNWIAQRLKKQQQHVEPGEAGQRALQFMANQIEGNLIAAHQEVQKLGLLYPEGVLTEDNIRDAVLNVARYDVFQLTESLLAGDLARFNRMVDGLQGEGEPLVLILWSVTEEVRLLNRLRQGVDQGDNLSMLMKMNRVWGNKERLIPQALQRLNTDRLQKALTVLSGLDKQSKGLQIRKGDGPVLEKLPSEPWDGLRMLGRLFA</sequence>
<dbReference type="Pfam" id="PF14840">
    <property type="entry name" value="DNA_pol3_delt_C"/>
    <property type="match status" value="1"/>
</dbReference>
<evidence type="ECO:0000256" key="1">
    <source>
        <dbReference type="ARBA" id="ARBA00012417"/>
    </source>
</evidence>
<keyword evidence="6" id="KW-0239">DNA-directed DNA polymerase</keyword>
<name>A0A212T8H1_9BURK</name>
<dbReference type="Gene3D" id="1.10.8.60">
    <property type="match status" value="1"/>
</dbReference>
<protein>
    <recommendedName>
        <fullName evidence="2">DNA polymerase III subunit delta</fullName>
        <ecNumber evidence="1">2.7.7.7</ecNumber>
    </recommendedName>
</protein>
<proteinExistence type="inferred from homology"/>
<evidence type="ECO:0000259" key="10">
    <source>
        <dbReference type="Pfam" id="PF14840"/>
    </source>
</evidence>
<keyword evidence="3" id="KW-0808">Transferase</keyword>
<dbReference type="SUPFAM" id="SSF52540">
    <property type="entry name" value="P-loop containing nucleoside triphosphate hydrolases"/>
    <property type="match status" value="1"/>
</dbReference>
<dbReference type="Gene3D" id="1.20.272.10">
    <property type="match status" value="1"/>
</dbReference>
<comment type="similarity">
    <text evidence="7">Belongs to the DNA polymerase HolA subunit family.</text>
</comment>
<dbReference type="Pfam" id="PF06144">
    <property type="entry name" value="DNA_pol3_delta"/>
    <property type="match status" value="1"/>
</dbReference>
<dbReference type="InterPro" id="IPR032780">
    <property type="entry name" value="DNA_pol3_delt_C"/>
</dbReference>
<organism evidence="11 12">
    <name type="scientific">Polynucleobacter victoriensis</name>
    <dbReference type="NCBI Taxonomy" id="2049319"/>
    <lineage>
        <taxon>Bacteria</taxon>
        <taxon>Pseudomonadati</taxon>
        <taxon>Pseudomonadota</taxon>
        <taxon>Betaproteobacteria</taxon>
        <taxon>Burkholderiales</taxon>
        <taxon>Burkholderiaceae</taxon>
        <taxon>Polynucleobacter</taxon>
    </lineage>
</organism>
<dbReference type="EMBL" id="FYEX01000001">
    <property type="protein sequence ID" value="SNC62353.1"/>
    <property type="molecule type" value="Genomic_DNA"/>
</dbReference>
<feature type="domain" description="DNA polymerase III delta N-terminal" evidence="9">
    <location>
        <begin position="23"/>
        <end position="144"/>
    </location>
</feature>
<keyword evidence="12" id="KW-1185">Reference proteome</keyword>
<dbReference type="GO" id="GO:0003887">
    <property type="term" value="F:DNA-directed DNA polymerase activity"/>
    <property type="evidence" value="ECO:0007669"/>
    <property type="project" value="UniProtKB-KW"/>
</dbReference>
<dbReference type="PANTHER" id="PTHR34388:SF1">
    <property type="entry name" value="DNA POLYMERASE III SUBUNIT DELTA"/>
    <property type="match status" value="1"/>
</dbReference>
<dbReference type="InterPro" id="IPR027417">
    <property type="entry name" value="P-loop_NTPase"/>
</dbReference>